<comment type="caution">
    <text evidence="2">The sequence shown here is derived from an EMBL/GenBank/DDBJ whole genome shotgun (WGS) entry which is preliminary data.</text>
</comment>
<reference evidence="2" key="1">
    <citation type="submission" date="2022-05" db="EMBL/GenBank/DDBJ databases">
        <authorList>
            <person name="Pankratov T."/>
        </authorList>
    </citation>
    <scope>NUCLEOTIDE SEQUENCE</scope>
    <source>
        <strain evidence="2">BP6-180914</strain>
    </source>
</reference>
<proteinExistence type="predicted"/>
<feature type="transmembrane region" description="Helical" evidence="1">
    <location>
        <begin position="311"/>
        <end position="329"/>
    </location>
</feature>
<feature type="transmembrane region" description="Helical" evidence="1">
    <location>
        <begin position="130"/>
        <end position="148"/>
    </location>
</feature>
<sequence>MLGGEVLQSAFHFAFNIVLVHVLTPHDYGVFAIVMLSGGIALTYVRALAGMPATLLIASQRGRRAAAADEVAFGSAALVISVVVGLVAAGFLWRAFGSSAILGSVFLTLWSLRSYLRTVLFAIQCQVQSAISDAIFVVSGIALAVVFFRAGEVTSLDQAFLILALANAAGLAASLIMRRKMRISFGRFARSRYAMMSRQLLWSCTGVTMANVQGQGQVLLIAALAGPAAYAPIAGALVFYAPFRLVSSALANLIQPELVRQASNGSARRMGQLAAVSTASMLVVGLVGGAVVFCALPFINAPVFVGQPKMLIFGLGWAVSVVQLFYLVPRVYLEVLRDFRIITILTASSAVAGIGIVTVLLLTVGPVFSLLGNFVSESVVLVWCWVAVGRADRSSDGHDT</sequence>
<dbReference type="RefSeq" id="WP_282589612.1">
    <property type="nucleotide sequence ID" value="NZ_JAMOIM010000124.1"/>
</dbReference>
<keyword evidence="1" id="KW-0472">Membrane</keyword>
<name>A0AA41ZAF0_9HYPH</name>
<feature type="transmembrane region" description="Helical" evidence="1">
    <location>
        <begin position="368"/>
        <end position="388"/>
    </location>
</feature>
<accession>A0AA41ZAF0</accession>
<feature type="transmembrane region" description="Helical" evidence="1">
    <location>
        <begin position="99"/>
        <end position="123"/>
    </location>
</feature>
<dbReference type="Proteomes" id="UP001165667">
    <property type="component" value="Unassembled WGS sequence"/>
</dbReference>
<organism evidence="2 3">
    <name type="scientific">Lichenifustis flavocetrariae</name>
    <dbReference type="NCBI Taxonomy" id="2949735"/>
    <lineage>
        <taxon>Bacteria</taxon>
        <taxon>Pseudomonadati</taxon>
        <taxon>Pseudomonadota</taxon>
        <taxon>Alphaproteobacteria</taxon>
        <taxon>Hyphomicrobiales</taxon>
        <taxon>Lichenihabitantaceae</taxon>
        <taxon>Lichenifustis</taxon>
    </lineage>
</organism>
<feature type="transmembrane region" description="Helical" evidence="1">
    <location>
        <begin position="341"/>
        <end position="362"/>
    </location>
</feature>
<evidence type="ECO:0000256" key="1">
    <source>
        <dbReference type="SAM" id="Phobius"/>
    </source>
</evidence>
<evidence type="ECO:0000313" key="3">
    <source>
        <dbReference type="Proteomes" id="UP001165667"/>
    </source>
</evidence>
<dbReference type="EMBL" id="JAMOIM010000124">
    <property type="protein sequence ID" value="MCW6513240.1"/>
    <property type="molecule type" value="Genomic_DNA"/>
</dbReference>
<feature type="transmembrane region" description="Helical" evidence="1">
    <location>
        <begin position="160"/>
        <end position="179"/>
    </location>
</feature>
<feature type="transmembrane region" description="Helical" evidence="1">
    <location>
        <begin position="273"/>
        <end position="299"/>
    </location>
</feature>
<keyword evidence="1" id="KW-1133">Transmembrane helix</keyword>
<keyword evidence="3" id="KW-1185">Reference proteome</keyword>
<gene>
    <name evidence="2" type="ORF">M8523_36010</name>
</gene>
<dbReference type="AlphaFoldDB" id="A0AA41ZAF0"/>
<keyword evidence="1" id="KW-0812">Transmembrane</keyword>
<feature type="transmembrane region" description="Helical" evidence="1">
    <location>
        <begin position="28"/>
        <end position="49"/>
    </location>
</feature>
<evidence type="ECO:0000313" key="2">
    <source>
        <dbReference type="EMBL" id="MCW6513240.1"/>
    </source>
</evidence>
<protein>
    <submittedName>
        <fullName evidence="2">Uncharacterized protein</fullName>
    </submittedName>
</protein>
<feature type="transmembrane region" description="Helical" evidence="1">
    <location>
        <begin position="70"/>
        <end position="93"/>
    </location>
</feature>